<feature type="region of interest" description="Disordered" evidence="1">
    <location>
        <begin position="989"/>
        <end position="1014"/>
    </location>
</feature>
<evidence type="ECO:0000259" key="2">
    <source>
        <dbReference type="Pfam" id="PF03372"/>
    </source>
</evidence>
<proteinExistence type="predicted"/>
<dbReference type="InterPro" id="IPR005135">
    <property type="entry name" value="Endo/exonuclease/phosphatase"/>
</dbReference>
<accession>A0A8S3V7U8</accession>
<dbReference type="PANTHER" id="PTHR33395:SF22">
    <property type="entry name" value="REVERSE TRANSCRIPTASE DOMAIN-CONTAINING PROTEIN"/>
    <property type="match status" value="1"/>
</dbReference>
<dbReference type="Proteomes" id="UP000683360">
    <property type="component" value="Unassembled WGS sequence"/>
</dbReference>
<sequence length="1014" mass="114970">MKSIPSCQTQIIKAIFKRCTVPCIQRTPFTYHYNVRGYVLVRQMDSAPLSQRLIAVTTGVHLYLTSDVELDDAPLTGLRACNCAHFKLRFIVRRLTRPYILQLSCKRRSVVNKCRRKDCFETALLSLADVSRGLSERLHSSMVSLSQCRYNNLEKTLPPNSRVKLWDYFYDSVSKALDKNLPVFLTGDFNVDMLSSNNMPCRSTGSNNLRNILQRLNMYNLVFEKTNFTTDTGTCIDLFLTNNKSCVKSVDILSPFCSTHAPVCAEVNFKVNKEYTYKRTIRKYENANYKDFVSDLNNIDWNEHFHSCDNINDMYSQFLNIYSTNVNKYIPTKVVTIRPADKPFMNSTIRRKMRQRNRIHYKAKNTNNCIHWQKFRELRNEVIDLVRQSKEQYKQKLTKEITDKNIPPGKWWRIVKSISKLSKSREPTPFLKSEGQIFLHPVNKAELLNSHFSNISKIDVEPELPNNVPDPPFKMEEIIITEEEVLDQLKNLNCNKPSGPDGVSPRILKEIKSGIVKPLTFYMIDLLEPCFLTPNDYNLRRDSQNYTIPRCRTVSYYKSFIPSVVKLWNELDTNAKNALSINQFKSVLDKIYKPEIPPKYFCSVVNICTDKTQLQNDNDSILIQANIKQNCTCELSVINQDKAISVNIQKFSQDKSSSPSDYGCGLILKFKNKYDYFWDAQCIVDNRTTTQSISINETITIRSLTVNGTLETNEGYCFEINKGEKTTKITQTTTLTTTTTTMPIITTVPTTVTTTESTTTQTTTVPTTTTTTESTTTKTTALPTTTTTTESSTIQTTIVPRTTTTTVPTTTNTKTGNFTYSDGSVATNKANMKVDTNNDDYGLRDNVLYVSSEPSDTTQTPNNADIPITNRISVDIDGNYSTEDLNEIPSVEESTGDYNSIGFEKLTPTAKHMNESANKKPNIAPKPKQKTAIQDDVYAVPDKKRMKYIKAPGENGCEYAVVSKTNKSNADKSGDQTAPSNVYAVVEKKKRVSDGKGTNQTRYSFTADEDGGKD</sequence>
<feature type="domain" description="Endonuclease/exonuclease/phosphatase" evidence="2">
    <location>
        <begin position="126"/>
        <end position="256"/>
    </location>
</feature>
<dbReference type="Gene3D" id="3.60.10.10">
    <property type="entry name" value="Endonuclease/exonuclease/phosphatase"/>
    <property type="match status" value="1"/>
</dbReference>
<evidence type="ECO:0000256" key="1">
    <source>
        <dbReference type="SAM" id="MobiDB-lite"/>
    </source>
</evidence>
<reference evidence="3" key="1">
    <citation type="submission" date="2021-03" db="EMBL/GenBank/DDBJ databases">
        <authorList>
            <person name="Bekaert M."/>
        </authorList>
    </citation>
    <scope>NUCLEOTIDE SEQUENCE</scope>
</reference>
<name>A0A8S3V7U8_MYTED</name>
<dbReference type="EMBL" id="CAJPWZ010003039">
    <property type="protein sequence ID" value="CAG2250140.1"/>
    <property type="molecule type" value="Genomic_DNA"/>
</dbReference>
<comment type="caution">
    <text evidence="3">The sequence shown here is derived from an EMBL/GenBank/DDBJ whole genome shotgun (WGS) entry which is preliminary data.</text>
</comment>
<dbReference type="AlphaFoldDB" id="A0A8S3V7U8"/>
<dbReference type="InterPro" id="IPR036691">
    <property type="entry name" value="Endo/exonu/phosph_ase_sf"/>
</dbReference>
<dbReference type="OrthoDB" id="410381at2759"/>
<feature type="region of interest" description="Disordered" evidence="1">
    <location>
        <begin position="757"/>
        <end position="791"/>
    </location>
</feature>
<dbReference type="PANTHER" id="PTHR33395">
    <property type="entry name" value="TRANSCRIPTASE, PUTATIVE-RELATED-RELATED"/>
    <property type="match status" value="1"/>
</dbReference>
<protein>
    <recommendedName>
        <fullName evidence="2">Endonuclease/exonuclease/phosphatase domain-containing protein</fullName>
    </recommendedName>
</protein>
<evidence type="ECO:0000313" key="3">
    <source>
        <dbReference type="EMBL" id="CAG2250140.1"/>
    </source>
</evidence>
<organism evidence="3 4">
    <name type="scientific">Mytilus edulis</name>
    <name type="common">Blue mussel</name>
    <dbReference type="NCBI Taxonomy" id="6550"/>
    <lineage>
        <taxon>Eukaryota</taxon>
        <taxon>Metazoa</taxon>
        <taxon>Spiralia</taxon>
        <taxon>Lophotrochozoa</taxon>
        <taxon>Mollusca</taxon>
        <taxon>Bivalvia</taxon>
        <taxon>Autobranchia</taxon>
        <taxon>Pteriomorphia</taxon>
        <taxon>Mytilida</taxon>
        <taxon>Mytiloidea</taxon>
        <taxon>Mytilidae</taxon>
        <taxon>Mytilinae</taxon>
        <taxon>Mytilus</taxon>
    </lineage>
</organism>
<dbReference type="SUPFAM" id="SSF56219">
    <property type="entry name" value="DNase I-like"/>
    <property type="match status" value="1"/>
</dbReference>
<keyword evidence="4" id="KW-1185">Reference proteome</keyword>
<gene>
    <name evidence="3" type="ORF">MEDL_61872</name>
</gene>
<dbReference type="Pfam" id="PF03372">
    <property type="entry name" value="Exo_endo_phos"/>
    <property type="match status" value="1"/>
</dbReference>
<dbReference type="GO" id="GO:0003824">
    <property type="term" value="F:catalytic activity"/>
    <property type="evidence" value="ECO:0007669"/>
    <property type="project" value="InterPro"/>
</dbReference>
<evidence type="ECO:0000313" key="4">
    <source>
        <dbReference type="Proteomes" id="UP000683360"/>
    </source>
</evidence>